<dbReference type="Pfam" id="PF03237">
    <property type="entry name" value="Terminase_6N"/>
    <property type="match status" value="1"/>
</dbReference>
<keyword evidence="4" id="KW-0231">Viral genome packaging</keyword>
<gene>
    <name evidence="6" type="primary">3</name>
    <name evidence="6" type="ORF">SEA_OBLADI_3</name>
</gene>
<dbReference type="EMBL" id="OP297535">
    <property type="protein sequence ID" value="UXE03726.1"/>
    <property type="molecule type" value="Genomic_DNA"/>
</dbReference>
<dbReference type="Gene3D" id="3.30.420.280">
    <property type="match status" value="1"/>
</dbReference>
<dbReference type="InterPro" id="IPR035421">
    <property type="entry name" value="Terminase_6C"/>
</dbReference>
<evidence type="ECO:0000259" key="5">
    <source>
        <dbReference type="Pfam" id="PF17289"/>
    </source>
</evidence>
<evidence type="ECO:0000313" key="7">
    <source>
        <dbReference type="Proteomes" id="UP001064297"/>
    </source>
</evidence>
<evidence type="ECO:0000256" key="3">
    <source>
        <dbReference type="ARBA" id="ARBA00022840"/>
    </source>
</evidence>
<name>A0A977KLJ6_9CAUD</name>
<keyword evidence="7" id="KW-1185">Reference proteome</keyword>
<dbReference type="PANTHER" id="PTHR39184:SF1">
    <property type="entry name" value="PBSX PHAGE TERMINASE LARGE SUBUNIT"/>
    <property type="match status" value="1"/>
</dbReference>
<dbReference type="PANTHER" id="PTHR39184">
    <property type="match status" value="1"/>
</dbReference>
<evidence type="ECO:0000256" key="4">
    <source>
        <dbReference type="ARBA" id="ARBA00023219"/>
    </source>
</evidence>
<keyword evidence="2" id="KW-0547">Nucleotide-binding</keyword>
<dbReference type="InterPro" id="IPR006437">
    <property type="entry name" value="Phage_terminase_lsu"/>
</dbReference>
<proteinExistence type="predicted"/>
<evidence type="ECO:0000256" key="1">
    <source>
        <dbReference type="ARBA" id="ARBA00022612"/>
    </source>
</evidence>
<evidence type="ECO:0000313" key="6">
    <source>
        <dbReference type="EMBL" id="UXE03726.1"/>
    </source>
</evidence>
<dbReference type="InterPro" id="IPR027417">
    <property type="entry name" value="P-loop_NTPase"/>
</dbReference>
<keyword evidence="3" id="KW-0067">ATP-binding</keyword>
<dbReference type="Pfam" id="PF17289">
    <property type="entry name" value="Terminase_6C"/>
    <property type="match status" value="1"/>
</dbReference>
<dbReference type="NCBIfam" id="TIGR01547">
    <property type="entry name" value="phage_term_2"/>
    <property type="match status" value="1"/>
</dbReference>
<dbReference type="GO" id="GO:0005524">
    <property type="term" value="F:ATP binding"/>
    <property type="evidence" value="ECO:0007669"/>
    <property type="project" value="UniProtKB-KW"/>
</dbReference>
<sequence length="450" mass="50476">MSYSDNDELDDAIESEPFKGLSLKQMRTIVEAEKRVNVWEGAVRSGKTIGSILRWFMFLADVPPGGQLVMAGRTRDSLARNVLDPMQDPALFGSLASHVHYTMGAPMATILGRRVHIMGASDAKAEKALRGLTVSGAYLDEITVQLPEFFKQLLARMSVRGAKLFGTTNPDNPAHWFKVEYLDRIGDGPGDLDDWATWHFALDDNPSLPESYKRSLRREYTGLWYRRFVLGEWVAADGAVFDMWNPDVHVMAWEQLPRMTELISVGIDYGINNPTVAILVGLAEDNRLYAIDEWDYQAGDRETRATDAELSAGLKRWLGERHQPPHFDDMFAVEEYPETVVLDPSASSLAVALRRLDVATYNADNDVTYGVRTLASLIARGRLVVSDRCRRLIQEIPGYSWDPSGVEKGKDVPIKTADHAIDALRYALITTERRWRHVIDHTTIQPSAAA</sequence>
<dbReference type="InterPro" id="IPR052380">
    <property type="entry name" value="Viral_DNA_packaging_terminase"/>
</dbReference>
<dbReference type="Gene3D" id="3.40.50.300">
    <property type="entry name" value="P-loop containing nucleotide triphosphate hydrolases"/>
    <property type="match status" value="1"/>
</dbReference>
<protein>
    <submittedName>
        <fullName evidence="6">Terminase large subunit</fullName>
    </submittedName>
</protein>
<dbReference type="Proteomes" id="UP001064297">
    <property type="component" value="Segment"/>
</dbReference>
<organism evidence="6 7">
    <name type="scientific">Gordonia phage ObLaDi</name>
    <dbReference type="NCBI Taxonomy" id="2978487"/>
    <lineage>
        <taxon>Viruses</taxon>
        <taxon>Duplodnaviria</taxon>
        <taxon>Heunggongvirae</taxon>
        <taxon>Uroviricota</taxon>
        <taxon>Caudoviricetes</taxon>
        <taxon>Kruegerviridae</taxon>
        <taxon>Cafassovirus</taxon>
        <taxon>Cafassovirus obladi</taxon>
    </lineage>
</organism>
<keyword evidence="1" id="KW-1188">Viral release from host cell</keyword>
<feature type="domain" description="Terminase large subunit gp17-like C-terminal" evidence="5">
    <location>
        <begin position="266"/>
        <end position="429"/>
    </location>
</feature>
<accession>A0A977KLJ6</accession>
<reference evidence="6" key="1">
    <citation type="submission" date="2022-08" db="EMBL/GenBank/DDBJ databases">
        <authorList>
            <person name="Abuwarda M.A."/>
            <person name="Alvarez A."/>
            <person name="Batteikh M."/>
            <person name="Baughman A.P."/>
            <person name="Chavez V."/>
            <person name="Cheng C."/>
            <person name="Cosentino E.J."/>
            <person name="Di Blasi D.L."/>
            <person name="Dooley N.L."/>
            <person name="Empson B.M."/>
            <person name="Erfanian K."/>
            <person name="Esparza P.D."/>
            <person name="Fleming H.S."/>
            <person name="Ghannam M.S."/>
            <person name="Gibbons A.C."/>
            <person name="Gonzalez C."/>
            <person name="Huq N.E."/>
            <person name="Jin K."/>
            <person name="Kamarzar M."/>
            <person name="Khaine A."/>
            <person name="Krug K.R."/>
            <person name="Lee A."/>
            <person name="Liao S."/>
            <person name="Light I."/>
            <person name="Ma Y."/>
            <person name="Magaling J.M."/>
            <person name="McLinden K.C."/>
            <person name="Melkote A."/>
            <person name="Montoya Serpas C.A."/>
            <person name="Niazmandi K."/>
            <person name="Ostroske E.C."/>
            <person name="Paek B.H."/>
            <person name="Rajiv S."/>
            <person name="Santos C.E."/>
            <person name="Semaan S.A."/>
            <person name="Senthilvelan J."/>
            <person name="Sheppy T.E."/>
            <person name="Stephenson J.C."/>
            <person name="Tenney M.E."/>
            <person name="Teoh N."/>
            <person name="Thorp J.P."/>
            <person name="Turon Font G."/>
            <person name="Uvarov E.V."/>
            <person name="Verpukhovskiy P."/>
            <person name="Wang J."/>
            <person name="Whang A.Y."/>
            <person name="Wright N.E."/>
            <person name="Wu M."/>
            <person name="Zhuang C."/>
            <person name="Bruns J.A."/>
            <person name="Chai A.E."/>
            <person name="Parikh H."/>
            <person name="Zorawik M."/>
            <person name="Garza D.R."/>
            <person name="Ngo R.T."/>
            <person name="Reddi K."/>
            <person name="Garcia-Vedrenne A.E."/>
            <person name="Freise A.C."/>
            <person name="Balish M.F."/>
            <person name="Garlena R.A."/>
            <person name="Russell D.A."/>
            <person name="Jacobs-Sera D."/>
            <person name="Hatfull G.F."/>
        </authorList>
    </citation>
    <scope>NUCLEOTIDE SEQUENCE</scope>
</reference>
<evidence type="ECO:0000256" key="2">
    <source>
        <dbReference type="ARBA" id="ARBA00022741"/>
    </source>
</evidence>